<dbReference type="PANTHER" id="PTHR30535">
    <property type="entry name" value="VITAMIN B12-BINDING PROTEIN"/>
    <property type="match status" value="1"/>
</dbReference>
<dbReference type="InterPro" id="IPR002491">
    <property type="entry name" value="ABC_transptr_periplasmic_BD"/>
</dbReference>
<organism evidence="2 3">
    <name type="scientific">Aquimarina algicola</name>
    <dbReference type="NCBI Taxonomy" id="2589995"/>
    <lineage>
        <taxon>Bacteria</taxon>
        <taxon>Pseudomonadati</taxon>
        <taxon>Bacteroidota</taxon>
        <taxon>Flavobacteriia</taxon>
        <taxon>Flavobacteriales</taxon>
        <taxon>Flavobacteriaceae</taxon>
        <taxon>Aquimarina</taxon>
    </lineage>
</organism>
<evidence type="ECO:0000259" key="1">
    <source>
        <dbReference type="PROSITE" id="PS50983"/>
    </source>
</evidence>
<dbReference type="Proteomes" id="UP000315540">
    <property type="component" value="Unassembled WGS sequence"/>
</dbReference>
<keyword evidence="3" id="KW-1185">Reference proteome</keyword>
<comment type="caution">
    <text evidence="2">The sequence shown here is derived from an EMBL/GenBank/DDBJ whole genome shotgun (WGS) entry which is preliminary data.</text>
</comment>
<dbReference type="GO" id="GO:0071281">
    <property type="term" value="P:cellular response to iron ion"/>
    <property type="evidence" value="ECO:0007669"/>
    <property type="project" value="TreeGrafter"/>
</dbReference>
<dbReference type="SUPFAM" id="SSF53807">
    <property type="entry name" value="Helical backbone' metal receptor"/>
    <property type="match status" value="1"/>
</dbReference>
<dbReference type="Gene3D" id="3.40.50.1980">
    <property type="entry name" value="Nitrogenase molybdenum iron protein domain"/>
    <property type="match status" value="2"/>
</dbReference>
<feature type="domain" description="Fe/B12 periplasmic-binding" evidence="1">
    <location>
        <begin position="98"/>
        <end position="370"/>
    </location>
</feature>
<dbReference type="Pfam" id="PF01497">
    <property type="entry name" value="Peripla_BP_2"/>
    <property type="match status" value="1"/>
</dbReference>
<evidence type="ECO:0000313" key="2">
    <source>
        <dbReference type="EMBL" id="TPN82303.1"/>
    </source>
</evidence>
<dbReference type="AlphaFoldDB" id="A0A504J3Z2"/>
<dbReference type="PANTHER" id="PTHR30535:SF34">
    <property type="entry name" value="MOLYBDATE-BINDING PROTEIN MOLA"/>
    <property type="match status" value="1"/>
</dbReference>
<dbReference type="OrthoDB" id="9812528at2"/>
<name>A0A504J3Z2_9FLAO</name>
<dbReference type="EMBL" id="VFWZ01000009">
    <property type="protein sequence ID" value="TPN82303.1"/>
    <property type="molecule type" value="Genomic_DNA"/>
</dbReference>
<evidence type="ECO:0000313" key="3">
    <source>
        <dbReference type="Proteomes" id="UP000315540"/>
    </source>
</evidence>
<accession>A0A504J3Z2</accession>
<dbReference type="InterPro" id="IPR050902">
    <property type="entry name" value="ABC_Transporter_SBP"/>
</dbReference>
<reference evidence="2 3" key="1">
    <citation type="submission" date="2019-06" db="EMBL/GenBank/DDBJ databases">
        <authorList>
            <person name="Meng X."/>
        </authorList>
    </citation>
    <scope>NUCLEOTIDE SEQUENCE [LARGE SCALE GENOMIC DNA]</scope>
    <source>
        <strain evidence="2 3">M625</strain>
    </source>
</reference>
<gene>
    <name evidence="2" type="ORF">FHK87_23040</name>
</gene>
<protein>
    <submittedName>
        <fullName evidence="2">ABC transporter substrate-binding protein</fullName>
    </submittedName>
</protein>
<dbReference type="PROSITE" id="PS50983">
    <property type="entry name" value="FE_B12_PBP"/>
    <property type="match status" value="1"/>
</dbReference>
<sequence length="383" mass="43210">MYVMRNLIITISLFLICISCKKEVKPTDLTVMYMAPQNIEYAKGLTIKSQKGYKEVIVSTPWPKAKQELRYILHPKGTAQPFSTNDTHTVFIQVPIDRMIVTSTTDIPMLEALGLEHKLVGFPHTDYISSEKTRALIDNGSIKELGEAHSLNTEIILELDPELVIGFSSSGDIKAYDLIQKTGIPVAMNGSWMEQHPLGRAEWIKFISAFFGKEAKADSIFQDIKKEYTTASLLAQNVSKTPTILSGNMFKDIWYIPGGKSYVAQFFKDANTKYLWADSKTSGSLSLNFENVLEKGQHATLWIGAGNAKSIEELKEQNPRYELFEAFKNKTVYSSALRTGATGGLIYYELGPMRPDLILKDMIKIAHPELLPDYNFYFFEKLE</sequence>
<proteinExistence type="predicted"/>